<gene>
    <name evidence="1" type="ORF">CR513_45456</name>
</gene>
<comment type="caution">
    <text evidence="1">The sequence shown here is derived from an EMBL/GenBank/DDBJ whole genome shotgun (WGS) entry which is preliminary data.</text>
</comment>
<dbReference type="PANTHER" id="PTHR48475:SF2">
    <property type="entry name" value="RIBONUCLEASE H"/>
    <property type="match status" value="1"/>
</dbReference>
<dbReference type="PANTHER" id="PTHR48475">
    <property type="entry name" value="RIBONUCLEASE H"/>
    <property type="match status" value="1"/>
</dbReference>
<sequence length="145" mass="16673">MAVSFESFTLLHVPRDQNKMVDLLTKLVGTKRRGQPRSVIHENLSALTVDKQEVHCNETRKTWMDSLIAYLKEERLLEDSTIAKRMLREASRYVLIGQRLYRRGFSFPPAQAYVGSAINQILGKGEQKGSLFQELHTATRTKRPE</sequence>
<evidence type="ECO:0000313" key="2">
    <source>
        <dbReference type="Proteomes" id="UP000257109"/>
    </source>
</evidence>
<evidence type="ECO:0008006" key="3">
    <source>
        <dbReference type="Google" id="ProtNLM"/>
    </source>
</evidence>
<dbReference type="Proteomes" id="UP000257109">
    <property type="component" value="Unassembled WGS sequence"/>
</dbReference>
<keyword evidence="2" id="KW-1185">Reference proteome</keyword>
<organism evidence="1 2">
    <name type="scientific">Mucuna pruriens</name>
    <name type="common">Velvet bean</name>
    <name type="synonym">Dolichos pruriens</name>
    <dbReference type="NCBI Taxonomy" id="157652"/>
    <lineage>
        <taxon>Eukaryota</taxon>
        <taxon>Viridiplantae</taxon>
        <taxon>Streptophyta</taxon>
        <taxon>Embryophyta</taxon>
        <taxon>Tracheophyta</taxon>
        <taxon>Spermatophyta</taxon>
        <taxon>Magnoliopsida</taxon>
        <taxon>eudicotyledons</taxon>
        <taxon>Gunneridae</taxon>
        <taxon>Pentapetalae</taxon>
        <taxon>rosids</taxon>
        <taxon>fabids</taxon>
        <taxon>Fabales</taxon>
        <taxon>Fabaceae</taxon>
        <taxon>Papilionoideae</taxon>
        <taxon>50 kb inversion clade</taxon>
        <taxon>NPAAA clade</taxon>
        <taxon>indigoferoid/millettioid clade</taxon>
        <taxon>Phaseoleae</taxon>
        <taxon>Mucuna</taxon>
    </lineage>
</organism>
<dbReference type="AlphaFoldDB" id="A0A371F8Y1"/>
<feature type="non-terminal residue" evidence="1">
    <location>
        <position position="1"/>
    </location>
</feature>
<reference evidence="1" key="1">
    <citation type="submission" date="2018-05" db="EMBL/GenBank/DDBJ databases">
        <title>Draft genome of Mucuna pruriens seed.</title>
        <authorList>
            <person name="Nnadi N.E."/>
            <person name="Vos R."/>
            <person name="Hasami M.H."/>
            <person name="Devisetty U.K."/>
            <person name="Aguiy J.C."/>
        </authorList>
    </citation>
    <scope>NUCLEOTIDE SEQUENCE [LARGE SCALE GENOMIC DNA]</scope>
    <source>
        <strain evidence="1">JCA_2017</strain>
    </source>
</reference>
<dbReference type="OrthoDB" id="5599418at2759"/>
<dbReference type="EMBL" id="QJKJ01010070">
    <property type="protein sequence ID" value="RDX74756.1"/>
    <property type="molecule type" value="Genomic_DNA"/>
</dbReference>
<protein>
    <recommendedName>
        <fullName evidence="3">RNase H type-1 domain-containing protein</fullName>
    </recommendedName>
</protein>
<name>A0A371F8Y1_MUCPR</name>
<evidence type="ECO:0000313" key="1">
    <source>
        <dbReference type="EMBL" id="RDX74756.1"/>
    </source>
</evidence>
<proteinExistence type="predicted"/>
<accession>A0A371F8Y1</accession>